<dbReference type="Proteomes" id="UP000016462">
    <property type="component" value="Unassembled WGS sequence"/>
</dbReference>
<dbReference type="SUPFAM" id="SSF52467">
    <property type="entry name" value="DHS-like NAD/FAD-binding domain"/>
    <property type="match status" value="1"/>
</dbReference>
<reference evidence="1 2" key="1">
    <citation type="journal article" date="2013" name="Genome Announc.">
        <title>First draft genome sequence from a member of the genus agrococcus, isolated from modern microbialites.</title>
        <authorList>
            <person name="White R.A.III."/>
            <person name="Grassa C.J."/>
            <person name="Suttle C.A."/>
        </authorList>
    </citation>
    <scope>NUCLEOTIDE SEQUENCE [LARGE SCALE GENOMIC DNA]</scope>
    <source>
        <strain evidence="1 2">RW1</strain>
    </source>
</reference>
<gene>
    <name evidence="1" type="ORF">L332_01790</name>
</gene>
<dbReference type="OrthoDB" id="5241047at2"/>
<protein>
    <submittedName>
        <fullName evidence="1">Uncharacterized protein</fullName>
    </submittedName>
</protein>
<dbReference type="EMBL" id="ASHR01000036">
    <property type="protein sequence ID" value="ERG63187.1"/>
    <property type="molecule type" value="Genomic_DNA"/>
</dbReference>
<sequence>MSRGHVFITMGDITHLECDAWLLPTDERLAITDGWFEALPELQERLDRTDTAVLRTGDTQAAPLAPGGDGPATVLATVPLEGVLDASGIEHIEASVREFVECAAHMAAAPRHERTKRLLALPSFGTGKGGGAHLRGQLAERLLDVCTEMASAHDVDLAIVLRDERSFARMQELRKRRAGWQSDLSQEQVADAERLARLAKSGRLVPFLGAGTSMSAGAPSWHDLLDRLADDVGLDEKQRKALEKWGELDRAAFLRQRTIERHVEQGRTSQDAEAAFADAVVRLVDVPRYGLAPALLASLRTPQAITLNYDRLFEKASDDAGLPRVRIPDGETAETGDAWLLKLHGSVDRPASIVLTRDDYLGYASQREALSAIVKANLLTHHLLFVGFGLADEHFHRIVHDVRRALPQPASMAERATALTLTDDPIAAELWKDQVRMRPLGSGPEPDGRAVEVFLDVLVAYATDAHSYLLADDFASSLSDDERRLRDALRRLEDELEQVPASTAGHAQATAMLAALGRRQPG</sequence>
<organism evidence="1 2">
    <name type="scientific">Agrococcus pavilionensis RW1</name>
    <dbReference type="NCBI Taxonomy" id="1330458"/>
    <lineage>
        <taxon>Bacteria</taxon>
        <taxon>Bacillati</taxon>
        <taxon>Actinomycetota</taxon>
        <taxon>Actinomycetes</taxon>
        <taxon>Micrococcales</taxon>
        <taxon>Microbacteriaceae</taxon>
        <taxon>Agrococcus</taxon>
    </lineage>
</organism>
<name>U1LML5_9MICO</name>
<accession>U1LML5</accession>
<dbReference type="InterPro" id="IPR029035">
    <property type="entry name" value="DHS-like_NAD/FAD-binding_dom"/>
</dbReference>
<dbReference type="RefSeq" id="WP_021011564.1">
    <property type="nucleotide sequence ID" value="NZ_ASHR01000036.1"/>
</dbReference>
<evidence type="ECO:0000313" key="1">
    <source>
        <dbReference type="EMBL" id="ERG63187.1"/>
    </source>
</evidence>
<comment type="caution">
    <text evidence="1">The sequence shown here is derived from an EMBL/GenBank/DDBJ whole genome shotgun (WGS) entry which is preliminary data.</text>
</comment>
<dbReference type="SUPFAM" id="SSF52949">
    <property type="entry name" value="Macro domain-like"/>
    <property type="match status" value="1"/>
</dbReference>
<dbReference type="Pfam" id="PF13289">
    <property type="entry name" value="SIR2_2"/>
    <property type="match status" value="1"/>
</dbReference>
<evidence type="ECO:0000313" key="2">
    <source>
        <dbReference type="Proteomes" id="UP000016462"/>
    </source>
</evidence>
<dbReference type="AlphaFoldDB" id="U1LML5"/>
<dbReference type="InterPro" id="IPR043472">
    <property type="entry name" value="Macro_dom-like"/>
</dbReference>
<proteinExistence type="predicted"/>
<keyword evidence="2" id="KW-1185">Reference proteome</keyword>